<dbReference type="Pfam" id="PF01498">
    <property type="entry name" value="HTH_Tnp_Tc3_2"/>
    <property type="match status" value="1"/>
</dbReference>
<reference evidence="3 4" key="1">
    <citation type="journal article" date="2022" name="bioRxiv">
        <title>Genomics of Preaxostyla Flagellates Illuminates Evolutionary Transitions and the Path Towards Mitochondrial Loss.</title>
        <authorList>
            <person name="Novak L.V.F."/>
            <person name="Treitli S.C."/>
            <person name="Pyrih J."/>
            <person name="Halakuc P."/>
            <person name="Pipaliya S.V."/>
            <person name="Vacek V."/>
            <person name="Brzon O."/>
            <person name="Soukal P."/>
            <person name="Eme L."/>
            <person name="Dacks J.B."/>
            <person name="Karnkowska A."/>
            <person name="Elias M."/>
            <person name="Hampl V."/>
        </authorList>
    </citation>
    <scope>NUCLEOTIDE SEQUENCE [LARGE SCALE GENOMIC DNA]</scope>
    <source>
        <strain evidence="3">NAU3</strain>
        <tissue evidence="3">Gut</tissue>
    </source>
</reference>
<dbReference type="PANTHER" id="PTHR23022:SF135">
    <property type="entry name" value="SI:DKEY-77F5.3"/>
    <property type="match status" value="1"/>
</dbReference>
<dbReference type="Pfam" id="PF13358">
    <property type="entry name" value="DDE_3"/>
    <property type="match status" value="1"/>
</dbReference>
<dbReference type="InterPro" id="IPR002492">
    <property type="entry name" value="Transposase_Tc1-like"/>
</dbReference>
<name>A0ABQ9X0V1_9EUKA</name>
<evidence type="ECO:0000259" key="1">
    <source>
        <dbReference type="Pfam" id="PF01498"/>
    </source>
</evidence>
<evidence type="ECO:0000313" key="4">
    <source>
        <dbReference type="Proteomes" id="UP001281761"/>
    </source>
</evidence>
<evidence type="ECO:0000313" key="3">
    <source>
        <dbReference type="EMBL" id="KAK2944246.1"/>
    </source>
</evidence>
<dbReference type="InterPro" id="IPR009057">
    <property type="entry name" value="Homeodomain-like_sf"/>
</dbReference>
<dbReference type="Gene3D" id="3.30.420.10">
    <property type="entry name" value="Ribonuclease H-like superfamily/Ribonuclease H"/>
    <property type="match status" value="1"/>
</dbReference>
<keyword evidence="4" id="KW-1185">Reference proteome</keyword>
<dbReference type="InterPro" id="IPR052338">
    <property type="entry name" value="Transposase_5"/>
</dbReference>
<evidence type="ECO:0000259" key="2">
    <source>
        <dbReference type="Pfam" id="PF13358"/>
    </source>
</evidence>
<protein>
    <submittedName>
        <fullName evidence="3">Transposable element Tc1 transposase</fullName>
    </submittedName>
</protein>
<accession>A0ABQ9X0V1</accession>
<comment type="caution">
    <text evidence="3">The sequence shown here is derived from an EMBL/GenBank/DDBJ whole genome shotgun (WGS) entry which is preliminary data.</text>
</comment>
<sequence>MDLATRGAAIAFKRTGISEREIGRRLEVPHSTIQKFFSVHRHSPLSNAALKDRPRSGRPRCTTARQDRFIVRSIVNDPNTDASSVAADLPTHDGRSVSERTIRRRAAEAGLYHRVKRSAPHLTAAHRHARLQFAEAHADWTVDDWRKVMFSDESSVECGQNHGQQWVWRKKGEEWRGENRKLTVKFAGHVSFWCTMAAGGPGSFHVLNGTLDSARYLNVVRRHVQRDGIRLCGEHFIFQQDNHSAHTADEVLDYMERKGIQTLNWPANSPDLSPIENMYACLKRNVTERNPSNQNRLREIAQEEWNLFTPAYTNALISSIPHRFQEVIERRGGSTSY</sequence>
<dbReference type="InterPro" id="IPR036397">
    <property type="entry name" value="RNaseH_sf"/>
</dbReference>
<dbReference type="EMBL" id="JARBJD010000308">
    <property type="protein sequence ID" value="KAK2944246.1"/>
    <property type="molecule type" value="Genomic_DNA"/>
</dbReference>
<dbReference type="SUPFAM" id="SSF46689">
    <property type="entry name" value="Homeodomain-like"/>
    <property type="match status" value="1"/>
</dbReference>
<feature type="domain" description="Tc1-like transposase DDE" evidence="2">
    <location>
        <begin position="148"/>
        <end position="297"/>
    </location>
</feature>
<dbReference type="InterPro" id="IPR038717">
    <property type="entry name" value="Tc1-like_DDE_dom"/>
</dbReference>
<gene>
    <name evidence="3" type="ORF">BLNAU_20856</name>
</gene>
<dbReference type="Proteomes" id="UP001281761">
    <property type="component" value="Unassembled WGS sequence"/>
</dbReference>
<dbReference type="PANTHER" id="PTHR23022">
    <property type="entry name" value="TRANSPOSABLE ELEMENT-RELATED"/>
    <property type="match status" value="1"/>
</dbReference>
<proteinExistence type="predicted"/>
<feature type="domain" description="Transposase Tc1-like" evidence="1">
    <location>
        <begin position="67"/>
        <end position="139"/>
    </location>
</feature>
<organism evidence="3 4">
    <name type="scientific">Blattamonas nauphoetae</name>
    <dbReference type="NCBI Taxonomy" id="2049346"/>
    <lineage>
        <taxon>Eukaryota</taxon>
        <taxon>Metamonada</taxon>
        <taxon>Preaxostyla</taxon>
        <taxon>Oxymonadida</taxon>
        <taxon>Blattamonas</taxon>
    </lineage>
</organism>